<dbReference type="RefSeq" id="WP_115422017.1">
    <property type="nucleotide sequence ID" value="NZ_KU140623.1"/>
</dbReference>
<name>A0A142BPM0_9HYPH</name>
<feature type="region of interest" description="Disordered" evidence="1">
    <location>
        <begin position="81"/>
        <end position="102"/>
    </location>
</feature>
<evidence type="ECO:0000313" key="2">
    <source>
        <dbReference type="EMBL" id="AMP35028.1"/>
    </source>
</evidence>
<evidence type="ECO:0000256" key="1">
    <source>
        <dbReference type="SAM" id="MobiDB-lite"/>
    </source>
</evidence>
<keyword evidence="2" id="KW-0614">Plasmid</keyword>
<geneLocation type="plasmid" evidence="2">
    <name>pSinB</name>
</geneLocation>
<protein>
    <submittedName>
        <fullName evidence="2">Metal efflux pump</fullName>
    </submittedName>
</protein>
<gene>
    <name evidence="2" type="ORF">pSinB_169</name>
</gene>
<dbReference type="EMBL" id="KU140623">
    <property type="protein sequence ID" value="AMP35028.1"/>
    <property type="molecule type" value="Genomic_DNA"/>
</dbReference>
<dbReference type="AlphaFoldDB" id="A0A142BPM0"/>
<proteinExistence type="predicted"/>
<reference evidence="2" key="1">
    <citation type="submission" date="2015-11" db="EMBL/GenBank/DDBJ databases">
        <title>Molecular characterization of pSinB plasmid of arsenite oxidizing, metalotolerant Sinorhizobium sp. M14 - insight into the heavy metal resistome of sinorhizobial extrachromosomal replicons.</title>
        <authorList>
            <person name="Romaniuk K."/>
            <person name="Decewicz P."/>
            <person name="Mielnicki S."/>
            <person name="Sklodowska A."/>
            <person name="Dziewit L."/>
            <person name="Drewniak L."/>
        </authorList>
    </citation>
    <scope>NUCLEOTIDE SEQUENCE</scope>
    <source>
        <strain evidence="2">M14</strain>
        <plasmid evidence="2">pSinB</plasmid>
    </source>
</reference>
<accession>A0A142BPM0</accession>
<organism evidence="2">
    <name type="scientific">Sinorhizobium sp. M14</name>
    <dbReference type="NCBI Taxonomy" id="430451"/>
    <lineage>
        <taxon>Bacteria</taxon>
        <taxon>Pseudomonadati</taxon>
        <taxon>Pseudomonadota</taxon>
        <taxon>Alphaproteobacteria</taxon>
        <taxon>Hyphomicrobiales</taxon>
        <taxon>Rhizobiaceae</taxon>
        <taxon>Sinorhizobium/Ensifer group</taxon>
        <taxon>Sinorhizobium</taxon>
    </lineage>
</organism>
<sequence length="295" mass="31569">MMLVRKHDDQGEKHLPVLVGVHRLPNFRPMPPAPTAPIIVGVALPDLPWLPSIVGVEGVAAAAATTDAVGSGPVVYYRDPDGRPAYSAGPRKTTDGRDFGPSGRVKISALTRAEPKLSEEAPAPTTARYLADTEKGLDGNGLSSRLCGQGSGQFCGLDFAGEAAAHRRAHRRGWAYSRHPQNPDTGTVVIDERRISVVTMRADAFIDDVAKVTTGDRVTKGQSPFRFFSKEIAATGAEFVAPQRSGSSTDDGTGSALKLVNLGLSGEVIQSIRKNLKVLRVFLKMRRSMALSWSE</sequence>